<keyword evidence="2" id="KW-1185">Reference proteome</keyword>
<sequence>MPHACTPALQNKCVIRQDGNSLVGDLKKIIKAENLQTLVNGNSEDIKLWKVEIGSVWSANLNCYNWKASAKDILKGTWCRKCSTPGRKRVIPNQKIISVQEHITLEQECTVASESVARLLTDEGHNY</sequence>
<name>A0A2I1G1N9_9GLOM</name>
<accession>A0A2I1G1N9</accession>
<evidence type="ECO:0000313" key="1">
    <source>
        <dbReference type="EMBL" id="PKY40491.1"/>
    </source>
</evidence>
<proteinExistence type="predicted"/>
<evidence type="ECO:0000313" key="2">
    <source>
        <dbReference type="Proteomes" id="UP000234323"/>
    </source>
</evidence>
<reference evidence="1 2" key="1">
    <citation type="submission" date="2015-10" db="EMBL/GenBank/DDBJ databases">
        <title>Genome analyses suggest a sexual origin of heterokaryosis in a supposedly ancient asexual fungus.</title>
        <authorList>
            <person name="Ropars J."/>
            <person name="Sedzielewska K."/>
            <person name="Noel J."/>
            <person name="Charron P."/>
            <person name="Farinelli L."/>
            <person name="Marton T."/>
            <person name="Kruger M."/>
            <person name="Pelin A."/>
            <person name="Brachmann A."/>
            <person name="Corradi N."/>
        </authorList>
    </citation>
    <scope>NUCLEOTIDE SEQUENCE [LARGE SCALE GENOMIC DNA]</scope>
    <source>
        <strain evidence="1 2">A4</strain>
    </source>
</reference>
<dbReference type="EMBL" id="LLXI01000103">
    <property type="protein sequence ID" value="PKY40491.1"/>
    <property type="molecule type" value="Genomic_DNA"/>
</dbReference>
<dbReference type="Proteomes" id="UP000234323">
    <property type="component" value="Unassembled WGS sequence"/>
</dbReference>
<dbReference type="AlphaFoldDB" id="A0A2I1G1N9"/>
<organism evidence="1 2">
    <name type="scientific">Rhizophagus irregularis</name>
    <dbReference type="NCBI Taxonomy" id="588596"/>
    <lineage>
        <taxon>Eukaryota</taxon>
        <taxon>Fungi</taxon>
        <taxon>Fungi incertae sedis</taxon>
        <taxon>Mucoromycota</taxon>
        <taxon>Glomeromycotina</taxon>
        <taxon>Glomeromycetes</taxon>
        <taxon>Glomerales</taxon>
        <taxon>Glomeraceae</taxon>
        <taxon>Rhizophagus</taxon>
    </lineage>
</organism>
<protein>
    <submittedName>
        <fullName evidence="1">Uncharacterized protein</fullName>
    </submittedName>
</protein>
<comment type="caution">
    <text evidence="1">The sequence shown here is derived from an EMBL/GenBank/DDBJ whole genome shotgun (WGS) entry which is preliminary data.</text>
</comment>
<gene>
    <name evidence="1" type="ORF">RhiirA4_453866</name>
</gene>